<evidence type="ECO:0000313" key="4">
    <source>
        <dbReference type="Proteomes" id="UP000295781"/>
    </source>
</evidence>
<protein>
    <recommendedName>
        <fullName evidence="5">Secreted protein</fullName>
    </recommendedName>
</protein>
<dbReference type="Proteomes" id="UP000295781">
    <property type="component" value="Chromosome"/>
</dbReference>
<evidence type="ECO:0000256" key="2">
    <source>
        <dbReference type="SAM" id="SignalP"/>
    </source>
</evidence>
<dbReference type="EMBL" id="CP012670">
    <property type="protein sequence ID" value="AUX21696.1"/>
    <property type="molecule type" value="Genomic_DNA"/>
</dbReference>
<evidence type="ECO:0000313" key="3">
    <source>
        <dbReference type="EMBL" id="AUX21696.1"/>
    </source>
</evidence>
<organism evidence="3 4">
    <name type="scientific">Sorangium cellulosum</name>
    <name type="common">Polyangium cellulosum</name>
    <dbReference type="NCBI Taxonomy" id="56"/>
    <lineage>
        <taxon>Bacteria</taxon>
        <taxon>Pseudomonadati</taxon>
        <taxon>Myxococcota</taxon>
        <taxon>Polyangia</taxon>
        <taxon>Polyangiales</taxon>
        <taxon>Polyangiaceae</taxon>
        <taxon>Sorangium</taxon>
    </lineage>
</organism>
<dbReference type="AlphaFoldDB" id="A0A4P2PYN3"/>
<name>A0A4P2PYN3_SORCE</name>
<feature type="chain" id="PRO_5020458777" description="Secreted protein" evidence="2">
    <location>
        <begin position="30"/>
        <end position="133"/>
    </location>
</feature>
<reference evidence="3 4" key="1">
    <citation type="submission" date="2015-09" db="EMBL/GenBank/DDBJ databases">
        <title>Sorangium comparison.</title>
        <authorList>
            <person name="Zaburannyi N."/>
            <person name="Bunk B."/>
            <person name="Overmann J."/>
            <person name="Mueller R."/>
        </authorList>
    </citation>
    <scope>NUCLEOTIDE SEQUENCE [LARGE SCALE GENOMIC DNA]</scope>
    <source>
        <strain evidence="3 4">So ceGT47</strain>
    </source>
</reference>
<feature type="compositionally biased region" description="Basic and acidic residues" evidence="1">
    <location>
        <begin position="71"/>
        <end position="104"/>
    </location>
</feature>
<dbReference type="RefSeq" id="WP_129346979.1">
    <property type="nucleotide sequence ID" value="NZ_CP012670.1"/>
</dbReference>
<keyword evidence="2" id="KW-0732">Signal</keyword>
<feature type="signal peptide" evidence="2">
    <location>
        <begin position="1"/>
        <end position="29"/>
    </location>
</feature>
<evidence type="ECO:0008006" key="5">
    <source>
        <dbReference type="Google" id="ProtNLM"/>
    </source>
</evidence>
<accession>A0A4P2PYN3</accession>
<dbReference type="PROSITE" id="PS51257">
    <property type="entry name" value="PROKAR_LIPOPROTEIN"/>
    <property type="match status" value="1"/>
</dbReference>
<gene>
    <name evidence="3" type="ORF">SOCEGT47_021830</name>
</gene>
<sequence>MRGCWRTWRFGGLTLALSAPLLLAGCAIASGELDEQGEEAWSDLDPMASEAAPGWDADGVDVGHDVEASVRELAEPAPLDLRDAVRPSSDDERARTEIYARSEDGQMPEPLPWRPHGSAQGRDQPPSEGDGAR</sequence>
<feature type="region of interest" description="Disordered" evidence="1">
    <location>
        <begin position="71"/>
        <end position="133"/>
    </location>
</feature>
<proteinExistence type="predicted"/>
<evidence type="ECO:0000256" key="1">
    <source>
        <dbReference type="SAM" id="MobiDB-lite"/>
    </source>
</evidence>
<dbReference type="OrthoDB" id="9920333at2"/>